<keyword evidence="4" id="KW-0732">Signal</keyword>
<reference evidence="5" key="1">
    <citation type="submission" date="2020-11" db="EMBL/GenBank/DDBJ databases">
        <authorList>
            <person name="Tran Van P."/>
        </authorList>
    </citation>
    <scope>NUCLEOTIDE SEQUENCE</scope>
</reference>
<dbReference type="InterPro" id="IPR032675">
    <property type="entry name" value="LRR_dom_sf"/>
</dbReference>
<evidence type="ECO:0000313" key="5">
    <source>
        <dbReference type="EMBL" id="CAD7605136.1"/>
    </source>
</evidence>
<feature type="transmembrane region" description="Helical" evidence="3">
    <location>
        <begin position="426"/>
        <end position="450"/>
    </location>
</feature>
<evidence type="ECO:0000256" key="4">
    <source>
        <dbReference type="SAM" id="SignalP"/>
    </source>
</evidence>
<dbReference type="InterPro" id="IPR001611">
    <property type="entry name" value="Leu-rich_rpt"/>
</dbReference>
<dbReference type="PRINTS" id="PR00019">
    <property type="entry name" value="LEURICHRPT"/>
</dbReference>
<organism evidence="5">
    <name type="scientific">Timema genevievae</name>
    <name type="common">Walking stick</name>
    <dbReference type="NCBI Taxonomy" id="629358"/>
    <lineage>
        <taxon>Eukaryota</taxon>
        <taxon>Metazoa</taxon>
        <taxon>Ecdysozoa</taxon>
        <taxon>Arthropoda</taxon>
        <taxon>Hexapoda</taxon>
        <taxon>Insecta</taxon>
        <taxon>Pterygota</taxon>
        <taxon>Neoptera</taxon>
        <taxon>Polyneoptera</taxon>
        <taxon>Phasmatodea</taxon>
        <taxon>Timematodea</taxon>
        <taxon>Timematoidea</taxon>
        <taxon>Timematidae</taxon>
        <taxon>Timema</taxon>
    </lineage>
</organism>
<dbReference type="PROSITE" id="PS51257">
    <property type="entry name" value="PROKAR_LIPOPROTEIN"/>
    <property type="match status" value="1"/>
</dbReference>
<dbReference type="SMART" id="SM00369">
    <property type="entry name" value="LRR_TYP"/>
    <property type="match status" value="7"/>
</dbReference>
<accession>A0A7R9K5M2</accession>
<keyword evidence="1" id="KW-0433">Leucine-rich repeat</keyword>
<dbReference type="Gene3D" id="3.80.10.10">
    <property type="entry name" value="Ribonuclease Inhibitor"/>
    <property type="match status" value="2"/>
</dbReference>
<evidence type="ECO:0000256" key="1">
    <source>
        <dbReference type="ARBA" id="ARBA00022614"/>
    </source>
</evidence>
<feature type="signal peptide" evidence="4">
    <location>
        <begin position="1"/>
        <end position="24"/>
    </location>
</feature>
<proteinExistence type="predicted"/>
<keyword evidence="3" id="KW-1133">Transmembrane helix</keyword>
<sequence length="507" mass="57212">MRHENMFLALVALLATMLMPSIQAANICGVCSCEGDTVNCTNHSLTHHFNATDWPNITKGEQELKVALFDYNNLIHVRVFPELPLTHLSLSHNHIVKIDECAFQNMTNLTELDLSFNQLTSSLLSEDVFKGKYLPAEYEPLHSMRILKLGNNALHTLPNRIFIHLPNLEVLLLDKNEFSIIDRPTEISLSTLTNLNILDLSYNGLKFFPDTLLHTPRRLTTLLLEGNQLTTVPKGLSASHKLEHLTLSGNPIEVINVENGFPKLEFLKSLQLSYMDKLTRIEAGGLAKLTALEEFHCNHNPKLKFIDPTAFSRREEGEESEQWPPLTKIWLNNNELEYLDSHLVARWDKLEILDIQVNPWMCDCENQWMVSTLVKVIENKTPELARGIMCGQPEEMRASFITDLEARNYQMRCLDADGAHPERDSMLLVGVLVGVLLATPITLAAVLLWLPSGKAVQATFTRSPMSNLGCKLYVKEIPEARRLTSFYVFTSLRESPALTEVGANSSC</sequence>
<dbReference type="PROSITE" id="PS51450">
    <property type="entry name" value="LRR"/>
    <property type="match status" value="2"/>
</dbReference>
<feature type="chain" id="PRO_5030717261" evidence="4">
    <location>
        <begin position="25"/>
        <end position="507"/>
    </location>
</feature>
<dbReference type="PANTHER" id="PTHR24366:SF96">
    <property type="entry name" value="LEUCINE RICH REPEAT CONTAINING 53"/>
    <property type="match status" value="1"/>
</dbReference>
<dbReference type="EMBL" id="OE844334">
    <property type="protein sequence ID" value="CAD7605136.1"/>
    <property type="molecule type" value="Genomic_DNA"/>
</dbReference>
<name>A0A7R9K5M2_TIMGE</name>
<dbReference type="Pfam" id="PF13855">
    <property type="entry name" value="LRR_8"/>
    <property type="match status" value="2"/>
</dbReference>
<keyword evidence="2" id="KW-0677">Repeat</keyword>
<protein>
    <submittedName>
        <fullName evidence="5">Uncharacterized protein</fullName>
    </submittedName>
</protein>
<dbReference type="AlphaFoldDB" id="A0A7R9K5M2"/>
<keyword evidence="3" id="KW-0472">Membrane</keyword>
<evidence type="ECO:0000256" key="2">
    <source>
        <dbReference type="ARBA" id="ARBA00022737"/>
    </source>
</evidence>
<gene>
    <name evidence="5" type="ORF">TGEB3V08_LOCUS9417</name>
</gene>
<evidence type="ECO:0000256" key="3">
    <source>
        <dbReference type="SAM" id="Phobius"/>
    </source>
</evidence>
<keyword evidence="3" id="KW-0812">Transmembrane</keyword>
<dbReference type="SUPFAM" id="SSF52058">
    <property type="entry name" value="L domain-like"/>
    <property type="match status" value="1"/>
</dbReference>
<dbReference type="InterPro" id="IPR003591">
    <property type="entry name" value="Leu-rich_rpt_typical-subtyp"/>
</dbReference>
<dbReference type="PANTHER" id="PTHR24366">
    <property type="entry name" value="IG(IMMUNOGLOBULIN) AND LRR(LEUCINE RICH REPEAT) DOMAINS"/>
    <property type="match status" value="1"/>
</dbReference>